<accession>A0A7C2FZP9</accession>
<dbReference type="EMBL" id="DSJT01000024">
    <property type="protein sequence ID" value="HEF87646.1"/>
    <property type="molecule type" value="Genomic_DNA"/>
</dbReference>
<sequence length="62" mass="6802">MTEVRAVCSLSRTDMITLFGTSAPPFDLVKKNVKFMFMKMLLPPICPSPGACPTQPSPIIVF</sequence>
<organism evidence="1">
    <name type="scientific">Thermosphaera aggregans</name>
    <dbReference type="NCBI Taxonomy" id="54254"/>
    <lineage>
        <taxon>Archaea</taxon>
        <taxon>Thermoproteota</taxon>
        <taxon>Thermoprotei</taxon>
        <taxon>Desulfurococcales</taxon>
        <taxon>Desulfurococcaceae</taxon>
        <taxon>Thermosphaera</taxon>
    </lineage>
</organism>
<proteinExistence type="predicted"/>
<reference evidence="1" key="1">
    <citation type="journal article" date="2020" name="mSystems">
        <title>Genome- and Community-Level Interaction Insights into Carbon Utilization and Element Cycling Functions of Hydrothermarchaeota in Hydrothermal Sediment.</title>
        <authorList>
            <person name="Zhou Z."/>
            <person name="Liu Y."/>
            <person name="Xu W."/>
            <person name="Pan J."/>
            <person name="Luo Z.H."/>
            <person name="Li M."/>
        </authorList>
    </citation>
    <scope>NUCLEOTIDE SEQUENCE [LARGE SCALE GENOMIC DNA]</scope>
    <source>
        <strain evidence="1">SpSt-23</strain>
    </source>
</reference>
<protein>
    <submittedName>
        <fullName evidence="1">Uncharacterized protein</fullName>
    </submittedName>
</protein>
<name>A0A7C2FZP9_9CREN</name>
<dbReference type="AlphaFoldDB" id="A0A7C2FZP9"/>
<comment type="caution">
    <text evidence="1">The sequence shown here is derived from an EMBL/GenBank/DDBJ whole genome shotgun (WGS) entry which is preliminary data.</text>
</comment>
<evidence type="ECO:0000313" key="1">
    <source>
        <dbReference type="EMBL" id="HEF87646.1"/>
    </source>
</evidence>
<gene>
    <name evidence="1" type="ORF">ENP55_05065</name>
</gene>